<keyword evidence="3" id="KW-0378">Hydrolase</keyword>
<feature type="domain" description="Helicase ATP-binding" evidence="9">
    <location>
        <begin position="285"/>
        <end position="446"/>
    </location>
</feature>
<keyword evidence="7" id="KW-0234">DNA repair</keyword>
<dbReference type="PROSITE" id="PS51192">
    <property type="entry name" value="HELICASE_ATP_BIND_1"/>
    <property type="match status" value="1"/>
</dbReference>
<evidence type="ECO:0000256" key="4">
    <source>
        <dbReference type="ARBA" id="ARBA00022806"/>
    </source>
</evidence>
<dbReference type="SMART" id="SM00490">
    <property type="entry name" value="HELICc"/>
    <property type="match status" value="1"/>
</dbReference>
<dbReference type="EMBL" id="VUNA01000010">
    <property type="protein sequence ID" value="MST70885.1"/>
    <property type="molecule type" value="Genomic_DNA"/>
</dbReference>
<dbReference type="SUPFAM" id="SSF50249">
    <property type="entry name" value="Nucleic acid-binding proteins"/>
    <property type="match status" value="1"/>
</dbReference>
<comment type="caution">
    <text evidence="11">The sequence shown here is derived from an EMBL/GenBank/DDBJ whole genome shotgun (WGS) entry which is preliminary data.</text>
</comment>
<evidence type="ECO:0000256" key="2">
    <source>
        <dbReference type="ARBA" id="ARBA00022763"/>
    </source>
</evidence>
<evidence type="ECO:0000256" key="5">
    <source>
        <dbReference type="ARBA" id="ARBA00022840"/>
    </source>
</evidence>
<protein>
    <recommendedName>
        <fullName evidence="8">Probable DNA 3'-5' helicase RecG</fullName>
    </recommendedName>
</protein>
<dbReference type="PANTHER" id="PTHR47964">
    <property type="entry name" value="ATP-DEPENDENT DNA HELICASE HOMOLOG RECG, CHLOROPLASTIC"/>
    <property type="match status" value="1"/>
</dbReference>
<dbReference type="Pfam" id="PF00270">
    <property type="entry name" value="DEAD"/>
    <property type="match status" value="1"/>
</dbReference>
<dbReference type="GO" id="GO:0005524">
    <property type="term" value="F:ATP binding"/>
    <property type="evidence" value="ECO:0007669"/>
    <property type="project" value="UniProtKB-KW"/>
</dbReference>
<dbReference type="Pfam" id="PF17191">
    <property type="entry name" value="RecG_wedge"/>
    <property type="match status" value="1"/>
</dbReference>
<proteinExistence type="predicted"/>
<dbReference type="SMART" id="SM00487">
    <property type="entry name" value="DEXDc"/>
    <property type="match status" value="1"/>
</dbReference>
<keyword evidence="4 11" id="KW-0347">Helicase</keyword>
<dbReference type="Pfam" id="PF19833">
    <property type="entry name" value="RecG_dom3_C"/>
    <property type="match status" value="1"/>
</dbReference>
<accession>A0A6N7XLE8</accession>
<dbReference type="InterPro" id="IPR033454">
    <property type="entry name" value="RecG_wedge"/>
</dbReference>
<organism evidence="11 12">
    <name type="scientific">Mogibacterium kristiansenii</name>
    <dbReference type="NCBI Taxonomy" id="2606708"/>
    <lineage>
        <taxon>Bacteria</taxon>
        <taxon>Bacillati</taxon>
        <taxon>Bacillota</taxon>
        <taxon>Clostridia</taxon>
        <taxon>Peptostreptococcales</taxon>
        <taxon>Anaerovoracaceae</taxon>
        <taxon>Mogibacterium</taxon>
    </lineage>
</organism>
<evidence type="ECO:0000313" key="12">
    <source>
        <dbReference type="Proteomes" id="UP000469424"/>
    </source>
</evidence>
<dbReference type="InterPro" id="IPR027417">
    <property type="entry name" value="P-loop_NTPase"/>
</dbReference>
<dbReference type="SUPFAM" id="SSF52540">
    <property type="entry name" value="P-loop containing nucleoside triphosphate hydrolases"/>
    <property type="match status" value="2"/>
</dbReference>
<evidence type="ECO:0000256" key="8">
    <source>
        <dbReference type="ARBA" id="ARBA00049819"/>
    </source>
</evidence>
<dbReference type="GO" id="GO:0016787">
    <property type="term" value="F:hydrolase activity"/>
    <property type="evidence" value="ECO:0007669"/>
    <property type="project" value="UniProtKB-KW"/>
</dbReference>
<dbReference type="InterPro" id="IPR045562">
    <property type="entry name" value="RecG_dom3_C"/>
</dbReference>
<reference evidence="11 12" key="1">
    <citation type="submission" date="2019-08" db="EMBL/GenBank/DDBJ databases">
        <title>In-depth cultivation of the pig gut microbiome towards novel bacterial diversity and tailored functional studies.</title>
        <authorList>
            <person name="Wylensek D."/>
            <person name="Hitch T.C.A."/>
            <person name="Clavel T."/>
        </authorList>
    </citation>
    <scope>NUCLEOTIDE SEQUENCE [LARGE SCALE GENOMIC DNA]</scope>
    <source>
        <strain evidence="11 12">WCA-MUC-591-APC-4B</strain>
    </source>
</reference>
<evidence type="ECO:0000259" key="10">
    <source>
        <dbReference type="PROSITE" id="PS51194"/>
    </source>
</evidence>
<name>A0A6N7XLE8_9FIRM</name>
<keyword evidence="6" id="KW-0238">DNA-binding</keyword>
<gene>
    <name evidence="11" type="primary">recG</name>
    <name evidence="11" type="ORF">FYJ65_05975</name>
</gene>
<evidence type="ECO:0000313" key="11">
    <source>
        <dbReference type="EMBL" id="MST70885.1"/>
    </source>
</evidence>
<dbReference type="GO" id="GO:0006281">
    <property type="term" value="P:DNA repair"/>
    <property type="evidence" value="ECO:0007669"/>
    <property type="project" value="UniProtKB-KW"/>
</dbReference>
<dbReference type="InterPro" id="IPR012340">
    <property type="entry name" value="NA-bd_OB-fold"/>
</dbReference>
<dbReference type="CDD" id="cd17992">
    <property type="entry name" value="DEXHc_RecG"/>
    <property type="match status" value="1"/>
</dbReference>
<dbReference type="Pfam" id="PF00271">
    <property type="entry name" value="Helicase_C"/>
    <property type="match status" value="1"/>
</dbReference>
<dbReference type="NCBIfam" id="NF008168">
    <property type="entry name" value="PRK10917.2-2"/>
    <property type="match status" value="1"/>
</dbReference>
<evidence type="ECO:0000256" key="7">
    <source>
        <dbReference type="ARBA" id="ARBA00023204"/>
    </source>
</evidence>
<dbReference type="InterPro" id="IPR011545">
    <property type="entry name" value="DEAD/DEAH_box_helicase_dom"/>
</dbReference>
<dbReference type="GO" id="GO:0003678">
    <property type="term" value="F:DNA helicase activity"/>
    <property type="evidence" value="ECO:0007669"/>
    <property type="project" value="TreeGrafter"/>
</dbReference>
<sequence length="686" mass="78797">MYGKKSDGMLKLSDDIASVRGIGKKKKELLGKLEIATVRDLMDHFPVRYRDWRWNWFSKDLEDGGEYRVAGKLERKRFSAYGGRNGKTPMLECIFRDGYGQYKVWFYNMPFLDKNLRLNKGYVVFGRCRRRGWDDLPIFDNPEICPEGSAKDLERKGYLPVYGCTAGITTNDFNRWIKYALQALEYDAEWIPEDVIRKRKLCTEKYKYEHIHFPESLQAYRIARSRYIYENLFLYQLVTQWNRAQLCHEAGDSSVAETDLTPFLEELPFELTEGQKSAVRDIQQDLTSSRPMNRLVQGDVGCGKTAVAETALYRVAAAGGQCAFMAPTEILARQHHEKLSKDFEPLGIHCVLLISALSAPEKKKVLQEIQEGTADVVVGTHAIIQENVIFQNLELVITDEQHRFGVNQRRLLMEKSRIPNVLVMSATPIPRTLQATVYGDMDFSMIRSRPAERKSIITRVVNHRLRSKAYTQVKKEVQGGNRAYIVAPAIDEGEEMVSVTALYREVKKWFSPAVVSVLHGRMDPSEKERVMAEFAEGKIQVLVSTVVIEVGIDVPEATVMVIENADRFGLAQLHQLRGRVGRSNRQSYCWLVNYSDSEGAADRLQIMQETDDGFLISEEDYRLRGPGDVHGTMQHGSMSMLGEFLKYEHILQYAKEDVEEMDLLHLDENVRNKMKQYLWDNYENTI</sequence>
<evidence type="ECO:0000259" key="9">
    <source>
        <dbReference type="PROSITE" id="PS51192"/>
    </source>
</evidence>
<keyword evidence="12" id="KW-1185">Reference proteome</keyword>
<evidence type="ECO:0000256" key="6">
    <source>
        <dbReference type="ARBA" id="ARBA00023125"/>
    </source>
</evidence>
<keyword evidence="1" id="KW-0547">Nucleotide-binding</keyword>
<dbReference type="NCBIfam" id="NF008165">
    <property type="entry name" value="PRK10917.1-3"/>
    <property type="match status" value="1"/>
</dbReference>
<dbReference type="PROSITE" id="PS51194">
    <property type="entry name" value="HELICASE_CTER"/>
    <property type="match status" value="1"/>
</dbReference>
<dbReference type="AlphaFoldDB" id="A0A6N7XLE8"/>
<dbReference type="Proteomes" id="UP000469424">
    <property type="component" value="Unassembled WGS sequence"/>
</dbReference>
<dbReference type="InterPro" id="IPR047112">
    <property type="entry name" value="RecG/Mfd"/>
</dbReference>
<dbReference type="Gene3D" id="2.40.50.140">
    <property type="entry name" value="Nucleic acid-binding proteins"/>
    <property type="match status" value="1"/>
</dbReference>
<dbReference type="InterPro" id="IPR001650">
    <property type="entry name" value="Helicase_C-like"/>
</dbReference>
<evidence type="ECO:0000256" key="1">
    <source>
        <dbReference type="ARBA" id="ARBA00022741"/>
    </source>
</evidence>
<feature type="domain" description="Helicase C-terminal" evidence="10">
    <location>
        <begin position="465"/>
        <end position="622"/>
    </location>
</feature>
<keyword evidence="5" id="KW-0067">ATP-binding</keyword>
<evidence type="ECO:0000256" key="3">
    <source>
        <dbReference type="ARBA" id="ARBA00022801"/>
    </source>
</evidence>
<dbReference type="PANTHER" id="PTHR47964:SF1">
    <property type="entry name" value="ATP-DEPENDENT DNA HELICASE HOMOLOG RECG, CHLOROPLASTIC"/>
    <property type="match status" value="1"/>
</dbReference>
<dbReference type="GO" id="GO:0003677">
    <property type="term" value="F:DNA binding"/>
    <property type="evidence" value="ECO:0007669"/>
    <property type="project" value="UniProtKB-KW"/>
</dbReference>
<dbReference type="InterPro" id="IPR014001">
    <property type="entry name" value="Helicase_ATP-bd"/>
</dbReference>
<dbReference type="Gene3D" id="3.40.50.300">
    <property type="entry name" value="P-loop containing nucleotide triphosphate hydrolases"/>
    <property type="match status" value="2"/>
</dbReference>
<keyword evidence="2" id="KW-0227">DNA damage</keyword>